<accession>A0A5M3MYJ7</accession>
<comment type="subcellular location">
    <subcellularLocation>
        <location evidence="1">Nucleus</location>
    </subcellularLocation>
</comment>
<dbReference type="KEGG" id="cput:CONPUDRAFT_51245"/>
<sequence length="52" mass="5751">MVTCEDCGRSGHPSCMQLEGVGDVFRSYPWKCIECKTCEICREKGDDVSCAS</sequence>
<keyword evidence="11" id="KW-1185">Reference proteome</keyword>
<keyword evidence="7" id="KW-0804">Transcription</keyword>
<dbReference type="InterPro" id="IPR019787">
    <property type="entry name" value="Znf_PHD-finger"/>
</dbReference>
<keyword evidence="2" id="KW-0479">Metal-binding</keyword>
<dbReference type="SUPFAM" id="SSF57903">
    <property type="entry name" value="FYVE/PHD zinc finger"/>
    <property type="match status" value="1"/>
</dbReference>
<evidence type="ECO:0000313" key="11">
    <source>
        <dbReference type="Proteomes" id="UP000053558"/>
    </source>
</evidence>
<reference evidence="11" key="1">
    <citation type="journal article" date="2012" name="Science">
        <title>The Paleozoic origin of enzymatic lignin decomposition reconstructed from 31 fungal genomes.</title>
        <authorList>
            <person name="Floudas D."/>
            <person name="Binder M."/>
            <person name="Riley R."/>
            <person name="Barry K."/>
            <person name="Blanchette R.A."/>
            <person name="Henrissat B."/>
            <person name="Martinez A.T."/>
            <person name="Otillar R."/>
            <person name="Spatafora J.W."/>
            <person name="Yadav J.S."/>
            <person name="Aerts A."/>
            <person name="Benoit I."/>
            <person name="Boyd A."/>
            <person name="Carlson A."/>
            <person name="Copeland A."/>
            <person name="Coutinho P.M."/>
            <person name="de Vries R.P."/>
            <person name="Ferreira P."/>
            <person name="Findley K."/>
            <person name="Foster B."/>
            <person name="Gaskell J."/>
            <person name="Glotzer D."/>
            <person name="Gorecki P."/>
            <person name="Heitman J."/>
            <person name="Hesse C."/>
            <person name="Hori C."/>
            <person name="Igarashi K."/>
            <person name="Jurgens J.A."/>
            <person name="Kallen N."/>
            <person name="Kersten P."/>
            <person name="Kohler A."/>
            <person name="Kuees U."/>
            <person name="Kumar T.K.A."/>
            <person name="Kuo A."/>
            <person name="LaButti K."/>
            <person name="Larrondo L.F."/>
            <person name="Lindquist E."/>
            <person name="Ling A."/>
            <person name="Lombard V."/>
            <person name="Lucas S."/>
            <person name="Lundell T."/>
            <person name="Martin R."/>
            <person name="McLaughlin D.J."/>
            <person name="Morgenstern I."/>
            <person name="Morin E."/>
            <person name="Murat C."/>
            <person name="Nagy L.G."/>
            <person name="Nolan M."/>
            <person name="Ohm R.A."/>
            <person name="Patyshakuliyeva A."/>
            <person name="Rokas A."/>
            <person name="Ruiz-Duenas F.J."/>
            <person name="Sabat G."/>
            <person name="Salamov A."/>
            <person name="Samejima M."/>
            <person name="Schmutz J."/>
            <person name="Slot J.C."/>
            <person name="St John F."/>
            <person name="Stenlid J."/>
            <person name="Sun H."/>
            <person name="Sun S."/>
            <person name="Syed K."/>
            <person name="Tsang A."/>
            <person name="Wiebenga A."/>
            <person name="Young D."/>
            <person name="Pisabarro A."/>
            <person name="Eastwood D.C."/>
            <person name="Martin F."/>
            <person name="Cullen D."/>
            <person name="Grigoriev I.V."/>
            <person name="Hibbett D.S."/>
        </authorList>
    </citation>
    <scope>NUCLEOTIDE SEQUENCE [LARGE SCALE GENOMIC DNA]</scope>
    <source>
        <strain evidence="11">RWD-64-598 SS2</strain>
    </source>
</reference>
<name>A0A5M3MYJ7_CONPW</name>
<dbReference type="RefSeq" id="XP_007765346.1">
    <property type="nucleotide sequence ID" value="XM_007767156.1"/>
</dbReference>
<dbReference type="OMA" id="MVTCEDC"/>
<dbReference type="Gene3D" id="3.30.40.10">
    <property type="entry name" value="Zinc/RING finger domain, C3HC4 (zinc finger)"/>
    <property type="match status" value="1"/>
</dbReference>
<dbReference type="EMBL" id="JH711575">
    <property type="protein sequence ID" value="EIW84212.1"/>
    <property type="molecule type" value="Genomic_DNA"/>
</dbReference>
<organism evidence="10 11">
    <name type="scientific">Coniophora puteana (strain RWD-64-598)</name>
    <name type="common">Brown rot fungus</name>
    <dbReference type="NCBI Taxonomy" id="741705"/>
    <lineage>
        <taxon>Eukaryota</taxon>
        <taxon>Fungi</taxon>
        <taxon>Dikarya</taxon>
        <taxon>Basidiomycota</taxon>
        <taxon>Agaricomycotina</taxon>
        <taxon>Agaricomycetes</taxon>
        <taxon>Agaricomycetidae</taxon>
        <taxon>Boletales</taxon>
        <taxon>Coniophorineae</taxon>
        <taxon>Coniophoraceae</taxon>
        <taxon>Coniophora</taxon>
    </lineage>
</organism>
<dbReference type="PANTHER" id="PTHR45888">
    <property type="entry name" value="HL01030P-RELATED"/>
    <property type="match status" value="1"/>
</dbReference>
<protein>
    <recommendedName>
        <fullName evidence="9">PHD-type domain-containing protein</fullName>
    </recommendedName>
</protein>
<keyword evidence="4" id="KW-0863">Zinc-finger</keyword>
<dbReference type="Pfam" id="PF00628">
    <property type="entry name" value="PHD"/>
    <property type="match status" value="1"/>
</dbReference>
<evidence type="ECO:0000259" key="9">
    <source>
        <dbReference type="Pfam" id="PF00628"/>
    </source>
</evidence>
<evidence type="ECO:0000256" key="4">
    <source>
        <dbReference type="ARBA" id="ARBA00022771"/>
    </source>
</evidence>
<evidence type="ECO:0000313" key="10">
    <source>
        <dbReference type="EMBL" id="EIW84212.1"/>
    </source>
</evidence>
<evidence type="ECO:0000256" key="8">
    <source>
        <dbReference type="ARBA" id="ARBA00023242"/>
    </source>
</evidence>
<evidence type="ECO:0000256" key="1">
    <source>
        <dbReference type="ARBA" id="ARBA00004123"/>
    </source>
</evidence>
<dbReference type="PANTHER" id="PTHR45888:SF4">
    <property type="entry name" value="PHD FINGER PROTEIN 10"/>
    <property type="match status" value="1"/>
</dbReference>
<dbReference type="GeneID" id="19207441"/>
<dbReference type="InterPro" id="IPR013083">
    <property type="entry name" value="Znf_RING/FYVE/PHD"/>
</dbReference>
<comment type="caution">
    <text evidence="10">The sequence shown here is derived from an EMBL/GenBank/DDBJ whole genome shotgun (WGS) entry which is preliminary data.</text>
</comment>
<dbReference type="AlphaFoldDB" id="A0A5M3MYJ7"/>
<keyword evidence="5" id="KW-0862">Zinc</keyword>
<evidence type="ECO:0000256" key="7">
    <source>
        <dbReference type="ARBA" id="ARBA00023163"/>
    </source>
</evidence>
<evidence type="ECO:0000256" key="5">
    <source>
        <dbReference type="ARBA" id="ARBA00022833"/>
    </source>
</evidence>
<keyword evidence="8" id="KW-0539">Nucleus</keyword>
<proteinExistence type="predicted"/>
<keyword evidence="3" id="KW-0677">Repeat</keyword>
<dbReference type="Proteomes" id="UP000053558">
    <property type="component" value="Unassembled WGS sequence"/>
</dbReference>
<keyword evidence="6" id="KW-0805">Transcription regulation</keyword>
<dbReference type="GO" id="GO:0005634">
    <property type="term" value="C:nucleus"/>
    <property type="evidence" value="ECO:0007669"/>
    <property type="project" value="UniProtKB-SubCell"/>
</dbReference>
<evidence type="ECO:0000256" key="6">
    <source>
        <dbReference type="ARBA" id="ARBA00023015"/>
    </source>
</evidence>
<dbReference type="InterPro" id="IPR011011">
    <property type="entry name" value="Znf_FYVE_PHD"/>
</dbReference>
<gene>
    <name evidence="10" type="ORF">CONPUDRAFT_51245</name>
</gene>
<evidence type="ECO:0000256" key="2">
    <source>
        <dbReference type="ARBA" id="ARBA00022723"/>
    </source>
</evidence>
<dbReference type="GO" id="GO:0008270">
    <property type="term" value="F:zinc ion binding"/>
    <property type="evidence" value="ECO:0007669"/>
    <property type="project" value="UniProtKB-KW"/>
</dbReference>
<feature type="domain" description="PHD-type" evidence="9">
    <location>
        <begin position="1"/>
        <end position="35"/>
    </location>
</feature>
<dbReference type="OrthoDB" id="787137at2759"/>
<evidence type="ECO:0000256" key="3">
    <source>
        <dbReference type="ARBA" id="ARBA00022737"/>
    </source>
</evidence>